<feature type="transmembrane region" description="Helical" evidence="1">
    <location>
        <begin position="48"/>
        <end position="64"/>
    </location>
</feature>
<evidence type="ECO:0000313" key="4">
    <source>
        <dbReference type="Proteomes" id="UP000180252"/>
    </source>
</evidence>
<evidence type="ECO:0000313" key="5">
    <source>
        <dbReference type="Proteomes" id="UP000198319"/>
    </source>
</evidence>
<dbReference type="OrthoDB" id="1374720at2"/>
<dbReference type="Proteomes" id="UP000180252">
    <property type="component" value="Unassembled WGS sequence"/>
</dbReference>
<reference evidence="2" key="1">
    <citation type="submission" date="2016-09" db="EMBL/GenBank/DDBJ databases">
        <authorList>
            <person name="Capua I."/>
            <person name="De Benedictis P."/>
            <person name="Joannis T."/>
            <person name="Lombin L.H."/>
            <person name="Cattoli G."/>
        </authorList>
    </citation>
    <scope>NUCLEOTIDE SEQUENCE [LARGE SCALE GENOMIC DNA]</scope>
    <source>
        <strain evidence="2">MSU</strain>
    </source>
</reference>
<gene>
    <name evidence="3" type="ORF">B0A71_01165</name>
    <name evidence="2" type="ORF">BHE19_01140</name>
</gene>
<organism evidence="2 4">
    <name type="scientific">Flavobacterium tructae</name>
    <dbReference type="NCBI Taxonomy" id="1114873"/>
    <lineage>
        <taxon>Bacteria</taxon>
        <taxon>Pseudomonadati</taxon>
        <taxon>Bacteroidota</taxon>
        <taxon>Flavobacteriia</taxon>
        <taxon>Flavobacteriales</taxon>
        <taxon>Flavobacteriaceae</taxon>
        <taxon>Flavobacterium</taxon>
    </lineage>
</organism>
<dbReference type="STRING" id="1278819.BHE19_01140"/>
<reference evidence="3 5" key="3">
    <citation type="submission" date="2016-11" db="EMBL/GenBank/DDBJ databases">
        <title>Whole genomes of Flavobacteriaceae.</title>
        <authorList>
            <person name="Stine C."/>
            <person name="Li C."/>
            <person name="Tadesse D."/>
        </authorList>
    </citation>
    <scope>NUCLEOTIDE SEQUENCE [LARGE SCALE GENOMIC DNA]</scope>
    <source>
        <strain evidence="3 5">ATCC BAA-2541</strain>
    </source>
</reference>
<keyword evidence="1" id="KW-1133">Transmembrane helix</keyword>
<evidence type="ECO:0000313" key="3">
    <source>
        <dbReference type="EMBL" id="OXB22110.1"/>
    </source>
</evidence>
<keyword evidence="1" id="KW-0812">Transmembrane</keyword>
<dbReference type="Proteomes" id="UP000198319">
    <property type="component" value="Unassembled WGS sequence"/>
</dbReference>
<proteinExistence type="predicted"/>
<dbReference type="RefSeq" id="WP_070905932.1">
    <property type="nucleotide sequence ID" value="NZ_CP166110.1"/>
</dbReference>
<accession>A0A1S1J9A2</accession>
<protein>
    <submittedName>
        <fullName evidence="2">Uncharacterized protein</fullName>
    </submittedName>
</protein>
<name>A0A1S1J9A2_9FLAO</name>
<sequence>MRIELNRPSDMKLLSILKKIKNNPWVGVTVSLLFIIPCLYKILDDITVFRIEYLLLAVAFPIYIKSLKKIFDDILDTSDDFSD</sequence>
<comment type="caution">
    <text evidence="2">The sequence shown here is derived from an EMBL/GenBank/DDBJ whole genome shotgun (WGS) entry which is preliminary data.</text>
</comment>
<reference evidence="4" key="2">
    <citation type="submission" date="2016-09" db="EMBL/GenBank/DDBJ databases">
        <authorList>
            <person name="Chen S."/>
            <person name="Walker E."/>
        </authorList>
    </citation>
    <scope>NUCLEOTIDE SEQUENCE [LARGE SCALE GENOMIC DNA]</scope>
    <source>
        <strain evidence="4">MSU</strain>
    </source>
</reference>
<dbReference type="EMBL" id="MIKE01000011">
    <property type="protein sequence ID" value="OHT46151.1"/>
    <property type="molecule type" value="Genomic_DNA"/>
</dbReference>
<evidence type="ECO:0000256" key="1">
    <source>
        <dbReference type="SAM" id="Phobius"/>
    </source>
</evidence>
<feature type="transmembrane region" description="Helical" evidence="1">
    <location>
        <begin position="20"/>
        <end position="42"/>
    </location>
</feature>
<dbReference type="AlphaFoldDB" id="A0A1S1J9A2"/>
<keyword evidence="5" id="KW-1185">Reference proteome</keyword>
<evidence type="ECO:0000313" key="2">
    <source>
        <dbReference type="EMBL" id="OHT46151.1"/>
    </source>
</evidence>
<keyword evidence="1" id="KW-0472">Membrane</keyword>
<dbReference type="EMBL" id="MUHG01000002">
    <property type="protein sequence ID" value="OXB22110.1"/>
    <property type="molecule type" value="Genomic_DNA"/>
</dbReference>